<organism evidence="2 3">
    <name type="scientific">Aureibacillus halotolerans</name>
    <dbReference type="NCBI Taxonomy" id="1508390"/>
    <lineage>
        <taxon>Bacteria</taxon>
        <taxon>Bacillati</taxon>
        <taxon>Bacillota</taxon>
        <taxon>Bacilli</taxon>
        <taxon>Bacillales</taxon>
        <taxon>Bacillaceae</taxon>
        <taxon>Aureibacillus</taxon>
    </lineage>
</organism>
<dbReference type="Proteomes" id="UP000295632">
    <property type="component" value="Unassembled WGS sequence"/>
</dbReference>
<evidence type="ECO:0000313" key="3">
    <source>
        <dbReference type="Proteomes" id="UP000295632"/>
    </source>
</evidence>
<feature type="transmembrane region" description="Helical" evidence="1">
    <location>
        <begin position="41"/>
        <end position="61"/>
    </location>
</feature>
<reference evidence="2 3" key="1">
    <citation type="submission" date="2019-03" db="EMBL/GenBank/DDBJ databases">
        <title>Genomic Encyclopedia of Type Strains, Phase IV (KMG-IV): sequencing the most valuable type-strain genomes for metagenomic binning, comparative biology and taxonomic classification.</title>
        <authorList>
            <person name="Goeker M."/>
        </authorList>
    </citation>
    <scope>NUCLEOTIDE SEQUENCE [LARGE SCALE GENOMIC DNA]</scope>
    <source>
        <strain evidence="2 3">DSM 28697</strain>
    </source>
</reference>
<dbReference type="PIRSF" id="PIRSF037394">
    <property type="entry name" value="ABC_thiamine-permease_YkoE_prd"/>
    <property type="match status" value="1"/>
</dbReference>
<dbReference type="AlphaFoldDB" id="A0A4R6TT94"/>
<evidence type="ECO:0000256" key="1">
    <source>
        <dbReference type="SAM" id="Phobius"/>
    </source>
</evidence>
<dbReference type="RefSeq" id="WP_133582260.1">
    <property type="nucleotide sequence ID" value="NZ_SNYJ01000027.1"/>
</dbReference>
<feature type="transmembrane region" description="Helical" evidence="1">
    <location>
        <begin position="114"/>
        <end position="132"/>
    </location>
</feature>
<comment type="caution">
    <text evidence="2">The sequence shown here is derived from an EMBL/GenBank/DDBJ whole genome shotgun (WGS) entry which is preliminary data.</text>
</comment>
<keyword evidence="1" id="KW-1133">Transmembrane helix</keyword>
<name>A0A4R6TT94_9BACI</name>
<sequence>MGSALKLREVVLMSVLAVVFGVVYMAFSHLGHLLHAIMGPLGYDIIYGVWFLASIVAAYIIQKPGVAFLAEVIAAGVEMLLGLGPSVLLSGIIQGAGAEAVLAMLRYQNFRLPALMLAGIGSGVASFVYGYFQSGLAVYSSQLLVIMFIVRIVSSAVLAGWLGKWIGDALAKTGALRGYALSKAKNKGPTDHAA</sequence>
<dbReference type="OrthoDB" id="8017424at2"/>
<evidence type="ECO:0000313" key="2">
    <source>
        <dbReference type="EMBL" id="TDQ34124.1"/>
    </source>
</evidence>
<accession>A0A4R6TT94</accession>
<dbReference type="InterPro" id="IPR017195">
    <property type="entry name" value="ABC_thiamin-permease_prd"/>
</dbReference>
<gene>
    <name evidence="2" type="ORF">EV213_12720</name>
</gene>
<feature type="transmembrane region" description="Helical" evidence="1">
    <location>
        <begin position="67"/>
        <end position="93"/>
    </location>
</feature>
<keyword evidence="1" id="KW-0812">Transmembrane</keyword>
<protein>
    <submittedName>
        <fullName evidence="2">Energy-coupling factor transport system substrate-specific component</fullName>
    </submittedName>
</protein>
<proteinExistence type="predicted"/>
<dbReference type="EMBL" id="SNYJ01000027">
    <property type="protein sequence ID" value="TDQ34124.1"/>
    <property type="molecule type" value="Genomic_DNA"/>
</dbReference>
<feature type="transmembrane region" description="Helical" evidence="1">
    <location>
        <begin position="138"/>
        <end position="162"/>
    </location>
</feature>
<feature type="transmembrane region" description="Helical" evidence="1">
    <location>
        <begin position="12"/>
        <end position="34"/>
    </location>
</feature>
<dbReference type="Pfam" id="PF09819">
    <property type="entry name" value="ABC_cobalt"/>
    <property type="match status" value="1"/>
</dbReference>
<keyword evidence="3" id="KW-1185">Reference proteome</keyword>
<keyword evidence="1" id="KW-0472">Membrane</keyword>